<keyword evidence="2" id="KW-1185">Reference proteome</keyword>
<evidence type="ECO:0000313" key="2">
    <source>
        <dbReference type="Proteomes" id="UP000270094"/>
    </source>
</evidence>
<sequence>MPIASTTTRRQRYKGVRELSQRGTHEVIIYEVPNSPLAYVFQYLRKTATETIATYQCRHCKKEKKYTAVLVSDDELLEDPTRLGHMCIPVERTKDKTERLSYETTQNIRKNPEASIIPTINYWLKVVDNIENMTWGDVQKRLAVLLHYFKKGYKSRSSAYTRSVKRSLGDVDMDNVPEMLQILSNGSRFLQFQQPNMHIYMCDDIVKIPLLYAIMRHKREDDYLVIFEKVKSSLQVSDSYTQETEIQMRLPSTLQEERSAAQCRVAPGT</sequence>
<protein>
    <submittedName>
        <fullName evidence="1">Uncharacterized protein</fullName>
    </submittedName>
</protein>
<proteinExistence type="predicted"/>
<accession>A0A3P7JBL9</accession>
<dbReference type="AlphaFoldDB" id="A0A3P7JBL9"/>
<name>A0A3P7JBL9_STRVU</name>
<gene>
    <name evidence="1" type="ORF">SVUK_LOCUS10412</name>
</gene>
<organism evidence="1 2">
    <name type="scientific">Strongylus vulgaris</name>
    <name type="common">Blood worm</name>
    <dbReference type="NCBI Taxonomy" id="40348"/>
    <lineage>
        <taxon>Eukaryota</taxon>
        <taxon>Metazoa</taxon>
        <taxon>Ecdysozoa</taxon>
        <taxon>Nematoda</taxon>
        <taxon>Chromadorea</taxon>
        <taxon>Rhabditida</taxon>
        <taxon>Rhabditina</taxon>
        <taxon>Rhabditomorpha</taxon>
        <taxon>Strongyloidea</taxon>
        <taxon>Strongylidae</taxon>
        <taxon>Strongylus</taxon>
    </lineage>
</organism>
<dbReference type="Proteomes" id="UP000270094">
    <property type="component" value="Unassembled WGS sequence"/>
</dbReference>
<evidence type="ECO:0000313" key="1">
    <source>
        <dbReference type="EMBL" id="VDM75414.1"/>
    </source>
</evidence>
<dbReference type="EMBL" id="UYYB01095304">
    <property type="protein sequence ID" value="VDM75414.1"/>
    <property type="molecule type" value="Genomic_DNA"/>
</dbReference>
<reference evidence="1 2" key="1">
    <citation type="submission" date="2018-11" db="EMBL/GenBank/DDBJ databases">
        <authorList>
            <consortium name="Pathogen Informatics"/>
        </authorList>
    </citation>
    <scope>NUCLEOTIDE SEQUENCE [LARGE SCALE GENOMIC DNA]</scope>
</reference>
<dbReference type="OrthoDB" id="5871898at2759"/>